<keyword evidence="1" id="KW-0812">Transmembrane</keyword>
<protein>
    <submittedName>
        <fullName evidence="2">Uncharacterized protein</fullName>
    </submittedName>
</protein>
<dbReference type="OrthoDB" id="6618298at2759"/>
<name>A0A8I6SRW9_CIMLE</name>
<organism evidence="2 3">
    <name type="scientific">Cimex lectularius</name>
    <name type="common">Bed bug</name>
    <name type="synonym">Acanthia lectularia</name>
    <dbReference type="NCBI Taxonomy" id="79782"/>
    <lineage>
        <taxon>Eukaryota</taxon>
        <taxon>Metazoa</taxon>
        <taxon>Ecdysozoa</taxon>
        <taxon>Arthropoda</taxon>
        <taxon>Hexapoda</taxon>
        <taxon>Insecta</taxon>
        <taxon>Pterygota</taxon>
        <taxon>Neoptera</taxon>
        <taxon>Paraneoptera</taxon>
        <taxon>Hemiptera</taxon>
        <taxon>Heteroptera</taxon>
        <taxon>Panheteroptera</taxon>
        <taxon>Cimicomorpha</taxon>
        <taxon>Cimicidae</taxon>
        <taxon>Cimex</taxon>
    </lineage>
</organism>
<sequence>MIQFTSSKYPQEFCRFFFSYLRGLVLTLLPFHLFNSFAYKTIFKIVVLGLKIEKLKKKSRNETGLRKPRRQSLDCPNHRGFLIDIQEEREKEFDHPHVLLQNKEGYLYKMVEQTGRAMMEALTTIAEKNYLKSKDGDRQ</sequence>
<dbReference type="KEGG" id="clec:106672163"/>
<evidence type="ECO:0000313" key="3">
    <source>
        <dbReference type="Proteomes" id="UP000494040"/>
    </source>
</evidence>
<feature type="transmembrane region" description="Helical" evidence="1">
    <location>
        <begin position="20"/>
        <end position="50"/>
    </location>
</feature>
<reference evidence="2" key="1">
    <citation type="submission" date="2022-01" db="UniProtKB">
        <authorList>
            <consortium name="EnsemblMetazoa"/>
        </authorList>
    </citation>
    <scope>IDENTIFICATION</scope>
</reference>
<evidence type="ECO:0000256" key="1">
    <source>
        <dbReference type="SAM" id="Phobius"/>
    </source>
</evidence>
<dbReference type="Proteomes" id="UP000494040">
    <property type="component" value="Unassembled WGS sequence"/>
</dbReference>
<keyword evidence="3" id="KW-1185">Reference proteome</keyword>
<dbReference type="RefSeq" id="XP_024084143.1">
    <property type="nucleotide sequence ID" value="XM_024228375.1"/>
</dbReference>
<dbReference type="EnsemblMetazoa" id="XM_024228375.1">
    <property type="protein sequence ID" value="XP_024084143.1"/>
    <property type="gene ID" value="LOC106672163"/>
</dbReference>
<dbReference type="AlphaFoldDB" id="A0A8I6SRW9"/>
<evidence type="ECO:0000313" key="2">
    <source>
        <dbReference type="EnsemblMetazoa" id="XP_024084143.1"/>
    </source>
</evidence>
<dbReference type="GeneID" id="106672163"/>
<accession>A0A8I6SRW9</accession>
<keyword evidence="1" id="KW-1133">Transmembrane helix</keyword>
<keyword evidence="1" id="KW-0472">Membrane</keyword>
<proteinExistence type="predicted"/>